<dbReference type="Proteomes" id="UP000060487">
    <property type="component" value="Unassembled WGS sequence"/>
</dbReference>
<protein>
    <recommendedName>
        <fullName evidence="3">Secreted protein</fullName>
    </recommendedName>
</protein>
<evidence type="ECO:0008006" key="3">
    <source>
        <dbReference type="Google" id="ProtNLM"/>
    </source>
</evidence>
<accession>A0ABR5SBB1</accession>
<reference evidence="1 2" key="1">
    <citation type="submission" date="2015-11" db="EMBL/GenBank/DDBJ databases">
        <authorList>
            <person name="Lin W."/>
        </authorList>
    </citation>
    <scope>NUCLEOTIDE SEQUENCE [LARGE SCALE GENOMIC DNA]</scope>
    <source>
        <strain evidence="1 2">HCH-1</strain>
    </source>
</reference>
<evidence type="ECO:0000313" key="1">
    <source>
        <dbReference type="EMBL" id="KWT76828.1"/>
    </source>
</evidence>
<name>A0ABR5SBB1_9BACT</name>
<organism evidence="1 2">
    <name type="scientific">Candidatus Magnetominusculus xianensis</name>
    <dbReference type="NCBI Taxonomy" id="1748249"/>
    <lineage>
        <taxon>Bacteria</taxon>
        <taxon>Pseudomonadati</taxon>
        <taxon>Nitrospirota</taxon>
        <taxon>Nitrospiria</taxon>
        <taxon>Nitrospirales</taxon>
        <taxon>Nitrospiraceae</taxon>
        <taxon>Candidatus Magnetominusculus</taxon>
    </lineage>
</organism>
<sequence length="101" mass="10706">MINPKQKLSGAIVFASVFLGSFMGAAITLVTSPKSVVDGLQGKLKGTIDVLEESVSEQVDTATIMVIENTTKVFAMTKTSIAKATSIVDSIKDTFLPLLKK</sequence>
<proteinExistence type="predicted"/>
<gene>
    <name evidence="1" type="ORF">ASN18_3094</name>
</gene>
<dbReference type="EMBL" id="LNQR01000124">
    <property type="protein sequence ID" value="KWT76828.1"/>
    <property type="molecule type" value="Genomic_DNA"/>
</dbReference>
<comment type="caution">
    <text evidence="1">The sequence shown here is derived from an EMBL/GenBank/DDBJ whole genome shotgun (WGS) entry which is preliminary data.</text>
</comment>
<evidence type="ECO:0000313" key="2">
    <source>
        <dbReference type="Proteomes" id="UP000060487"/>
    </source>
</evidence>
<dbReference type="RefSeq" id="WP_085053699.1">
    <property type="nucleotide sequence ID" value="NZ_LNQR01000124.1"/>
</dbReference>
<keyword evidence="2" id="KW-1185">Reference proteome</keyword>